<reference evidence="5" key="1">
    <citation type="journal article" date="2011" name="Science">
        <title>The plant cell wall-decomposing machinery underlies the functional diversity of forest fungi.</title>
        <authorList>
            <person name="Eastwood D.C."/>
            <person name="Floudas D."/>
            <person name="Binder M."/>
            <person name="Majcherczyk A."/>
            <person name="Schneider P."/>
            <person name="Aerts A."/>
            <person name="Asiegbu F.O."/>
            <person name="Baker S.E."/>
            <person name="Barry K."/>
            <person name="Bendiksby M."/>
            <person name="Blumentritt M."/>
            <person name="Coutinho P.M."/>
            <person name="Cullen D."/>
            <person name="de Vries R.P."/>
            <person name="Gathman A."/>
            <person name="Goodell B."/>
            <person name="Henrissat B."/>
            <person name="Ihrmark K."/>
            <person name="Kauserud H."/>
            <person name="Kohler A."/>
            <person name="LaButti K."/>
            <person name="Lapidus A."/>
            <person name="Lavin J.L."/>
            <person name="Lee Y.-H."/>
            <person name="Lindquist E."/>
            <person name="Lilly W."/>
            <person name="Lucas S."/>
            <person name="Morin E."/>
            <person name="Murat C."/>
            <person name="Oguiza J.A."/>
            <person name="Park J."/>
            <person name="Pisabarro A.G."/>
            <person name="Riley R."/>
            <person name="Rosling A."/>
            <person name="Salamov A."/>
            <person name="Schmidt O."/>
            <person name="Schmutz J."/>
            <person name="Skrede I."/>
            <person name="Stenlid J."/>
            <person name="Wiebenga A."/>
            <person name="Xie X."/>
            <person name="Kuees U."/>
            <person name="Hibbett D.S."/>
            <person name="Hoffmeister D."/>
            <person name="Hoegberg N."/>
            <person name="Martin F."/>
            <person name="Grigoriev I.V."/>
            <person name="Watkinson S.C."/>
        </authorList>
    </citation>
    <scope>NUCLEOTIDE SEQUENCE [LARGE SCALE GENOMIC DNA]</scope>
    <source>
        <strain evidence="5">S7.9</strain>
    </source>
</reference>
<feature type="compositionally biased region" description="Polar residues" evidence="3">
    <location>
        <begin position="1"/>
        <end position="25"/>
    </location>
</feature>
<evidence type="ECO:0000256" key="3">
    <source>
        <dbReference type="SAM" id="MobiDB-lite"/>
    </source>
</evidence>
<comment type="subcellular location">
    <subcellularLocation>
        <location evidence="2">Nucleus</location>
    </subcellularLocation>
</comment>
<dbReference type="RefSeq" id="XP_007318259.1">
    <property type="nucleotide sequence ID" value="XM_007318197.1"/>
</dbReference>
<feature type="compositionally biased region" description="Basic and acidic residues" evidence="3">
    <location>
        <begin position="26"/>
        <end position="35"/>
    </location>
</feature>
<dbReference type="KEGG" id="sla:SERLADRAFT_467204"/>
<dbReference type="AlphaFoldDB" id="F8NVS9"/>
<dbReference type="Proteomes" id="UP000008064">
    <property type="component" value="Unassembled WGS sequence"/>
</dbReference>
<comment type="similarity">
    <text evidence="1 2">Belongs to the YPI1 family.</text>
</comment>
<proteinExistence type="inferred from homology"/>
<dbReference type="PANTHER" id="PTHR20835:SF0">
    <property type="entry name" value="E3 UBIQUITIN-PROTEIN LIGASE PPP1R11"/>
    <property type="match status" value="1"/>
</dbReference>
<dbReference type="OrthoDB" id="307488at2759"/>
<gene>
    <name evidence="4" type="ORF">SERLADRAFT_467204</name>
</gene>
<evidence type="ECO:0000256" key="1">
    <source>
        <dbReference type="ARBA" id="ARBA00005605"/>
    </source>
</evidence>
<organism evidence="5">
    <name type="scientific">Serpula lacrymans var. lacrymans (strain S7.9)</name>
    <name type="common">Dry rot fungus</name>
    <dbReference type="NCBI Taxonomy" id="578457"/>
    <lineage>
        <taxon>Eukaryota</taxon>
        <taxon>Fungi</taxon>
        <taxon>Dikarya</taxon>
        <taxon>Basidiomycota</taxon>
        <taxon>Agaricomycotina</taxon>
        <taxon>Agaricomycetes</taxon>
        <taxon>Agaricomycetidae</taxon>
        <taxon>Boletales</taxon>
        <taxon>Coniophorineae</taxon>
        <taxon>Serpulaceae</taxon>
        <taxon>Serpula</taxon>
    </lineage>
</organism>
<dbReference type="Pfam" id="PF07491">
    <property type="entry name" value="PPI_Ypi1"/>
    <property type="match status" value="1"/>
</dbReference>
<sequence length="163" mass="17843">MTTAIRNRPYTSTPSDASRTITIRDSQPREEDHGPSGESPSGHVGVLRLRGVPRRSSQRVNWGEDVVDNEGCGKKKSKICCIYHKPKRFDESSSDESSDSDDDSDSSCNHGPHPHNHARPTDRQGGGSASRNPPHGGVVHGLMESNDDCNAYEKAPQNRNGRK</sequence>
<feature type="region of interest" description="Disordered" evidence="3">
    <location>
        <begin position="1"/>
        <end position="72"/>
    </location>
</feature>
<name>F8NVS9_SERL9</name>
<dbReference type="InterPro" id="IPR011107">
    <property type="entry name" value="PPI_Ypi1"/>
</dbReference>
<keyword evidence="2" id="KW-0539">Nucleus</keyword>
<dbReference type="EMBL" id="GL945434">
    <property type="protein sequence ID" value="EGO24240.1"/>
    <property type="molecule type" value="Genomic_DNA"/>
</dbReference>
<protein>
    <recommendedName>
        <fullName evidence="2">Type 1 phosphatases regulator</fullName>
    </recommendedName>
</protein>
<evidence type="ECO:0000256" key="2">
    <source>
        <dbReference type="RuleBase" id="RU367162"/>
    </source>
</evidence>
<dbReference type="GO" id="GO:0004865">
    <property type="term" value="F:protein serine/threonine phosphatase inhibitor activity"/>
    <property type="evidence" value="ECO:0007669"/>
    <property type="project" value="UniProtKB-UniRule"/>
</dbReference>
<comment type="function">
    <text evidence="2">Regulator of type 1 phosphatases which maintains protein phosphatase activity under strict control.</text>
</comment>
<evidence type="ECO:0000313" key="4">
    <source>
        <dbReference type="EMBL" id="EGO24240.1"/>
    </source>
</evidence>
<dbReference type="GeneID" id="18819193"/>
<feature type="region of interest" description="Disordered" evidence="3">
    <location>
        <begin position="85"/>
        <end position="163"/>
    </location>
</feature>
<feature type="compositionally biased region" description="Low complexity" evidence="3">
    <location>
        <begin position="41"/>
        <end position="50"/>
    </location>
</feature>
<evidence type="ECO:0000313" key="5">
    <source>
        <dbReference type="Proteomes" id="UP000008064"/>
    </source>
</evidence>
<dbReference type="PANTHER" id="PTHR20835">
    <property type="entry name" value="E3 UBIQUITIN-PROTEIN LIGASE PPP1R11-RELATED"/>
    <property type="match status" value="1"/>
</dbReference>
<dbReference type="GO" id="GO:0008157">
    <property type="term" value="F:protein phosphatase 1 binding"/>
    <property type="evidence" value="ECO:0007669"/>
    <property type="project" value="TreeGrafter"/>
</dbReference>
<dbReference type="GO" id="GO:0005634">
    <property type="term" value="C:nucleus"/>
    <property type="evidence" value="ECO:0007669"/>
    <property type="project" value="UniProtKB-SubCell"/>
</dbReference>
<accession>F8NVS9</accession>
<feature type="compositionally biased region" description="Acidic residues" evidence="3">
    <location>
        <begin position="92"/>
        <end position="105"/>
    </location>
</feature>
<dbReference type="HOGENOM" id="CLU_098333_0_2_1"/>